<protein>
    <recommendedName>
        <fullName evidence="11">Sodium:solute symporter</fullName>
    </recommendedName>
</protein>
<dbReference type="EMBL" id="ARQD01000001">
    <property type="protein sequence ID" value="KIX85540.1"/>
    <property type="molecule type" value="Genomic_DNA"/>
</dbReference>
<comment type="subcellular location">
    <subcellularLocation>
        <location evidence="1">Membrane</location>
        <topology evidence="1">Multi-pass membrane protein</topology>
    </subcellularLocation>
</comment>
<comment type="caution">
    <text evidence="9">The sequence shown here is derived from an EMBL/GenBank/DDBJ whole genome shotgun (WGS) entry which is preliminary data.</text>
</comment>
<dbReference type="Pfam" id="PF00474">
    <property type="entry name" value="SSF"/>
    <property type="match status" value="1"/>
</dbReference>
<feature type="transmembrane region" description="Helical" evidence="8">
    <location>
        <begin position="249"/>
        <end position="272"/>
    </location>
</feature>
<evidence type="ECO:0008006" key="11">
    <source>
        <dbReference type="Google" id="ProtNLM"/>
    </source>
</evidence>
<evidence type="ECO:0000256" key="6">
    <source>
        <dbReference type="ARBA" id="ARBA00023136"/>
    </source>
</evidence>
<dbReference type="InterPro" id="IPR001734">
    <property type="entry name" value="Na/solute_symporter"/>
</dbReference>
<keyword evidence="5 8" id="KW-1133">Transmembrane helix</keyword>
<feature type="transmembrane region" description="Helical" evidence="8">
    <location>
        <begin position="218"/>
        <end position="237"/>
    </location>
</feature>
<keyword evidence="6 8" id="KW-0472">Membrane</keyword>
<evidence type="ECO:0000256" key="4">
    <source>
        <dbReference type="ARBA" id="ARBA00022692"/>
    </source>
</evidence>
<sequence length="450" mass="48809">MNSLLFFGIFSLLGLIYFIIGLRVGRTVTSTSDYYLAGRSLGIAQVTSNLIATQLGGGMLLGTAMASYTHGVYGIVYTLGMSIGFILLACGIAARLQQFNVSTTAQLFQTQYHSIFLKKVASLLSICTLFGILIAQVVGFKSLMYALGFTNIWSIIPFWLSVVAYTMAGGLRAITINDMIQLTLIITIFSSLFIRDAFVHGLSNITQFAMSMTRPSQSLIATILMPALFSLFQQDLAQRFFASRSQRTATLSACYAGLFLLVFACIPLYFGIQPRLTNMSVPEGANPLIVYLENTVPTLLFALAMCAIIAAIISTADALLNGISANITQDFNITDSRGGMTVSKIITGIVGLSALIASYFVPLHIIDIIISSYELSVSCLLVPLLVCYFTPKVSTWAAYGSIVGGFIGFIGIRFISLPGKEIVSLLLSCIGYILGMYIQKTTQRTYKFSQ</sequence>
<feature type="transmembrane region" description="Helical" evidence="8">
    <location>
        <begin position="368"/>
        <end position="389"/>
    </location>
</feature>
<dbReference type="Gene3D" id="1.20.1730.10">
    <property type="entry name" value="Sodium/glucose cotransporter"/>
    <property type="match status" value="1"/>
</dbReference>
<dbReference type="GO" id="GO:0005886">
    <property type="term" value="C:plasma membrane"/>
    <property type="evidence" value="ECO:0007669"/>
    <property type="project" value="TreeGrafter"/>
</dbReference>
<dbReference type="PANTHER" id="PTHR48086:SF7">
    <property type="entry name" value="SODIUM-SOLUTE SYMPORTER-RELATED"/>
    <property type="match status" value="1"/>
</dbReference>
<dbReference type="GO" id="GO:0022857">
    <property type="term" value="F:transmembrane transporter activity"/>
    <property type="evidence" value="ECO:0007669"/>
    <property type="project" value="InterPro"/>
</dbReference>
<feature type="transmembrane region" description="Helical" evidence="8">
    <location>
        <begin position="115"/>
        <end position="138"/>
    </location>
</feature>
<keyword evidence="4 8" id="KW-0812">Transmembrane</keyword>
<keyword evidence="3" id="KW-0813">Transport</keyword>
<dbReference type="Proteomes" id="UP000032214">
    <property type="component" value="Unassembled WGS sequence"/>
</dbReference>
<gene>
    <name evidence="9" type="ORF">J120_01055</name>
</gene>
<dbReference type="PROSITE" id="PS50283">
    <property type="entry name" value="NA_SOLUT_SYMP_3"/>
    <property type="match status" value="1"/>
</dbReference>
<evidence type="ECO:0000256" key="3">
    <source>
        <dbReference type="ARBA" id="ARBA00022448"/>
    </source>
</evidence>
<feature type="transmembrane region" description="Helical" evidence="8">
    <location>
        <begin position="74"/>
        <end position="94"/>
    </location>
</feature>
<evidence type="ECO:0000313" key="10">
    <source>
        <dbReference type="Proteomes" id="UP000032214"/>
    </source>
</evidence>
<evidence type="ECO:0000256" key="7">
    <source>
        <dbReference type="RuleBase" id="RU362091"/>
    </source>
</evidence>
<organism evidence="9 10">
    <name type="scientific">candidate division TM6 bacterium JCVI TM6SC1</name>
    <dbReference type="NCBI Taxonomy" id="1306947"/>
    <lineage>
        <taxon>Bacteria</taxon>
        <taxon>Candidatus Babelota</taxon>
        <taxon>Vermiphilus</taxon>
    </lineage>
</organism>
<evidence type="ECO:0000256" key="8">
    <source>
        <dbReference type="SAM" id="Phobius"/>
    </source>
</evidence>
<evidence type="ECO:0000256" key="1">
    <source>
        <dbReference type="ARBA" id="ARBA00004141"/>
    </source>
</evidence>
<feature type="transmembrane region" description="Helical" evidence="8">
    <location>
        <begin position="46"/>
        <end position="68"/>
    </location>
</feature>
<dbReference type="InterPro" id="IPR038377">
    <property type="entry name" value="Na/Glc_symporter_sf"/>
</dbReference>
<feature type="transmembrane region" description="Helical" evidence="8">
    <location>
        <begin position="341"/>
        <end position="362"/>
    </location>
</feature>
<feature type="transmembrane region" description="Helical" evidence="8">
    <location>
        <begin position="299"/>
        <end position="320"/>
    </location>
</feature>
<dbReference type="eggNOG" id="COG0591">
    <property type="taxonomic scope" value="Bacteria"/>
</dbReference>
<keyword evidence="10" id="KW-1185">Reference proteome</keyword>
<dbReference type="InterPro" id="IPR050277">
    <property type="entry name" value="Sodium:Solute_Symporter"/>
</dbReference>
<feature type="transmembrane region" description="Helical" evidence="8">
    <location>
        <begin position="144"/>
        <end position="167"/>
    </location>
</feature>
<reference evidence="9 10" key="1">
    <citation type="journal article" date="2013" name="Proc. Natl. Acad. Sci. U.S.A.">
        <title>Candidate phylum TM6 genome recovered from a hospital sink biofilm provides genomic insights into this uncultivated phylum.</title>
        <authorList>
            <person name="McLean J.S."/>
            <person name="Lombardo M.J."/>
            <person name="Badger J.H."/>
            <person name="Edlund A."/>
            <person name="Novotny M."/>
            <person name="Yee-Greenbaum J."/>
            <person name="Vyahhi N."/>
            <person name="Hall A.P."/>
            <person name="Yang Y."/>
            <person name="Dupont C.L."/>
            <person name="Ziegler M.G."/>
            <person name="Chitsaz H."/>
            <person name="Allen A.E."/>
            <person name="Yooseph S."/>
            <person name="Tesler G."/>
            <person name="Pevzner P.A."/>
            <person name="Friedman R.M."/>
            <person name="Nealson K.H."/>
            <person name="Venter J.C."/>
            <person name="Lasken R.S."/>
        </authorList>
    </citation>
    <scope>NUCLEOTIDE SEQUENCE [LARGE SCALE GENOMIC DNA]</scope>
    <source>
        <strain evidence="9 10">TM6SC1</strain>
    </source>
</reference>
<feature type="transmembrane region" description="Helical" evidence="8">
    <location>
        <begin position="396"/>
        <end position="416"/>
    </location>
</feature>
<dbReference type="PANTHER" id="PTHR48086">
    <property type="entry name" value="SODIUM/PROLINE SYMPORTER-RELATED"/>
    <property type="match status" value="1"/>
</dbReference>
<accession>A0A0D2I2X1</accession>
<evidence type="ECO:0000256" key="5">
    <source>
        <dbReference type="ARBA" id="ARBA00022989"/>
    </source>
</evidence>
<comment type="similarity">
    <text evidence="2 7">Belongs to the sodium:solute symporter (SSF) (TC 2.A.21) family.</text>
</comment>
<dbReference type="STRING" id="1306947.J120_01055"/>
<feature type="transmembrane region" description="Helical" evidence="8">
    <location>
        <begin position="422"/>
        <end position="438"/>
    </location>
</feature>
<evidence type="ECO:0000256" key="2">
    <source>
        <dbReference type="ARBA" id="ARBA00006434"/>
    </source>
</evidence>
<evidence type="ECO:0000313" key="9">
    <source>
        <dbReference type="EMBL" id="KIX85540.1"/>
    </source>
</evidence>
<feature type="transmembrane region" description="Helical" evidence="8">
    <location>
        <begin position="6"/>
        <end position="25"/>
    </location>
</feature>
<name>A0A0D2I2X1_9BACT</name>
<dbReference type="AlphaFoldDB" id="A0A0D2I2X1"/>
<proteinExistence type="inferred from homology"/>
<feature type="transmembrane region" description="Helical" evidence="8">
    <location>
        <begin position="179"/>
        <end position="198"/>
    </location>
</feature>